<name>A0A1Z5KLI1_FISSO</name>
<proteinExistence type="predicted"/>
<evidence type="ECO:0000256" key="1">
    <source>
        <dbReference type="SAM" id="SignalP"/>
    </source>
</evidence>
<dbReference type="AlphaFoldDB" id="A0A1Z5KLI1"/>
<organism evidence="3 4">
    <name type="scientific">Fistulifera solaris</name>
    <name type="common">Oleaginous diatom</name>
    <dbReference type="NCBI Taxonomy" id="1519565"/>
    <lineage>
        <taxon>Eukaryota</taxon>
        <taxon>Sar</taxon>
        <taxon>Stramenopiles</taxon>
        <taxon>Ochrophyta</taxon>
        <taxon>Bacillariophyta</taxon>
        <taxon>Bacillariophyceae</taxon>
        <taxon>Bacillariophycidae</taxon>
        <taxon>Naviculales</taxon>
        <taxon>Naviculaceae</taxon>
        <taxon>Fistulifera</taxon>
    </lineage>
</organism>
<dbReference type="GO" id="GO:0016788">
    <property type="term" value="F:hydrolase activity, acting on ester bonds"/>
    <property type="evidence" value="ECO:0007669"/>
    <property type="project" value="InterPro"/>
</dbReference>
<dbReference type="OrthoDB" id="21678at2759"/>
<dbReference type="SUPFAM" id="SSF52266">
    <property type="entry name" value="SGNH hydrolase"/>
    <property type="match status" value="1"/>
</dbReference>
<dbReference type="InterPro" id="IPR036514">
    <property type="entry name" value="SGNH_hydro_sf"/>
</dbReference>
<reference evidence="3 4" key="1">
    <citation type="journal article" date="2015" name="Plant Cell">
        <title>Oil accumulation by the oleaginous diatom Fistulifera solaris as revealed by the genome and transcriptome.</title>
        <authorList>
            <person name="Tanaka T."/>
            <person name="Maeda Y."/>
            <person name="Veluchamy A."/>
            <person name="Tanaka M."/>
            <person name="Abida H."/>
            <person name="Marechal E."/>
            <person name="Bowler C."/>
            <person name="Muto M."/>
            <person name="Sunaga Y."/>
            <person name="Tanaka M."/>
            <person name="Yoshino T."/>
            <person name="Taniguchi T."/>
            <person name="Fukuda Y."/>
            <person name="Nemoto M."/>
            <person name="Matsumoto M."/>
            <person name="Wong P.S."/>
            <person name="Aburatani S."/>
            <person name="Fujibuchi W."/>
        </authorList>
    </citation>
    <scope>NUCLEOTIDE SEQUENCE [LARGE SCALE GENOMIC DNA]</scope>
    <source>
        <strain evidence="3 4">JPCC DA0580</strain>
    </source>
</reference>
<protein>
    <recommendedName>
        <fullName evidence="2">SGNH hydrolase-type esterase domain-containing protein</fullName>
    </recommendedName>
</protein>
<dbReference type="PANTHER" id="PTHR37981">
    <property type="entry name" value="LIPASE 2"/>
    <property type="match status" value="1"/>
</dbReference>
<dbReference type="Gene3D" id="3.40.50.1110">
    <property type="entry name" value="SGNH hydrolase"/>
    <property type="match status" value="1"/>
</dbReference>
<dbReference type="InterPro" id="IPR013830">
    <property type="entry name" value="SGNH_hydro"/>
</dbReference>
<keyword evidence="4" id="KW-1185">Reference proteome</keyword>
<comment type="caution">
    <text evidence="3">The sequence shown here is derived from an EMBL/GenBank/DDBJ whole genome shotgun (WGS) entry which is preliminary data.</text>
</comment>
<dbReference type="InParanoid" id="A0A1Z5KLI1"/>
<feature type="domain" description="SGNH hydrolase-type esterase" evidence="2">
    <location>
        <begin position="26"/>
        <end position="313"/>
    </location>
</feature>
<evidence type="ECO:0000259" key="2">
    <source>
        <dbReference type="Pfam" id="PF13472"/>
    </source>
</evidence>
<feature type="signal peptide" evidence="1">
    <location>
        <begin position="1"/>
        <end position="18"/>
    </location>
</feature>
<accession>A0A1Z5KLI1</accession>
<keyword evidence="1" id="KW-0732">Signal</keyword>
<sequence length="331" mass="37350">MTVLWLLLLFLIIGGVFAADVKIVQLGDSYSSGVGAVATRHDYDETVIPECWRSSHGWGGQYAGHLLLAANNNYNVTYVNGACSGAKSHDLLQANLVSQKWGLCPFRRKRNTAEVFYNRTRFKLKCNKYAVPQINYVDPATDLVLLTIGGNDALFAQLLSNCILGISIREARKCLEIIAEARTTQVNYTETIKEALVEIWYKMGESGKIVVFQYPHLIQNYSRIWNDPRSGIYIDGPQLVRQFTEEGNHAYIVAAEELNTAMGVEFLTIYSKTMDLFANHEPDPRKHSRNDDRWISEFERPIGSVFHPNRRGHWEWGAAVALEGVFGIDLS</sequence>
<evidence type="ECO:0000313" key="3">
    <source>
        <dbReference type="EMBL" id="GAX27173.1"/>
    </source>
</evidence>
<gene>
    <name evidence="3" type="ORF">FisN_13Lh276</name>
</gene>
<dbReference type="EMBL" id="BDSP01000253">
    <property type="protein sequence ID" value="GAX27173.1"/>
    <property type="molecule type" value="Genomic_DNA"/>
</dbReference>
<dbReference type="GO" id="GO:0006629">
    <property type="term" value="P:lipid metabolic process"/>
    <property type="evidence" value="ECO:0007669"/>
    <property type="project" value="TreeGrafter"/>
</dbReference>
<dbReference type="PANTHER" id="PTHR37981:SF1">
    <property type="entry name" value="SGNH HYDROLASE-TYPE ESTERASE DOMAIN-CONTAINING PROTEIN"/>
    <property type="match status" value="1"/>
</dbReference>
<dbReference type="Pfam" id="PF13472">
    <property type="entry name" value="Lipase_GDSL_2"/>
    <property type="match status" value="1"/>
</dbReference>
<evidence type="ECO:0000313" key="4">
    <source>
        <dbReference type="Proteomes" id="UP000198406"/>
    </source>
</evidence>
<dbReference type="Proteomes" id="UP000198406">
    <property type="component" value="Unassembled WGS sequence"/>
</dbReference>
<feature type="chain" id="PRO_5012554836" description="SGNH hydrolase-type esterase domain-containing protein" evidence="1">
    <location>
        <begin position="19"/>
        <end position="331"/>
    </location>
</feature>
<dbReference type="InterPro" id="IPR037460">
    <property type="entry name" value="SEST-like"/>
</dbReference>